<dbReference type="AlphaFoldDB" id="A0A369TQD7"/>
<gene>
    <name evidence="2" type="ORF">DU478_08245</name>
</gene>
<keyword evidence="3" id="KW-1185">Reference proteome</keyword>
<comment type="caution">
    <text evidence="2">The sequence shown here is derived from an EMBL/GenBank/DDBJ whole genome shotgun (WGS) entry which is preliminary data.</text>
</comment>
<feature type="region of interest" description="Disordered" evidence="1">
    <location>
        <begin position="1"/>
        <end position="39"/>
    </location>
</feature>
<organism evidence="2 3">
    <name type="scientific">Thalassococcus profundi</name>
    <dbReference type="NCBI Taxonomy" id="2282382"/>
    <lineage>
        <taxon>Bacteria</taxon>
        <taxon>Pseudomonadati</taxon>
        <taxon>Pseudomonadota</taxon>
        <taxon>Alphaproteobacteria</taxon>
        <taxon>Rhodobacterales</taxon>
        <taxon>Roseobacteraceae</taxon>
        <taxon>Thalassococcus</taxon>
    </lineage>
</organism>
<evidence type="ECO:0000256" key="1">
    <source>
        <dbReference type="SAM" id="MobiDB-lite"/>
    </source>
</evidence>
<accession>A0A369TQD7</accession>
<protein>
    <submittedName>
        <fullName evidence="2">Uncharacterized protein</fullName>
    </submittedName>
</protein>
<dbReference type="EMBL" id="QPMK01000004">
    <property type="protein sequence ID" value="RDD66924.1"/>
    <property type="molecule type" value="Genomic_DNA"/>
</dbReference>
<evidence type="ECO:0000313" key="3">
    <source>
        <dbReference type="Proteomes" id="UP000253977"/>
    </source>
</evidence>
<dbReference type="Proteomes" id="UP000253977">
    <property type="component" value="Unassembled WGS sequence"/>
</dbReference>
<sequence length="77" mass="7552">MIRAVPHVAPPPSGQRPTDSVPPVKDAGFDPGLAPAAPKTAHTVLPGAFTAPPPVTHSLLPPAAAGYAASRGAVSGD</sequence>
<proteinExistence type="predicted"/>
<reference evidence="2 3" key="1">
    <citation type="submission" date="2018-07" db="EMBL/GenBank/DDBJ databases">
        <title>Thalassococcus profundi sp. nov., a marine bacterium isolated from deep seawater of Okinawa Trough.</title>
        <authorList>
            <person name="Yu M."/>
        </authorList>
    </citation>
    <scope>NUCLEOTIDE SEQUENCE [LARGE SCALE GENOMIC DNA]</scope>
    <source>
        <strain evidence="2 3">WRAS1</strain>
    </source>
</reference>
<name>A0A369TQD7_9RHOB</name>
<evidence type="ECO:0000313" key="2">
    <source>
        <dbReference type="EMBL" id="RDD66924.1"/>
    </source>
</evidence>